<protein>
    <submittedName>
        <fullName evidence="5">Uncharacterized conserved protein, DUF849 family</fullName>
    </submittedName>
</protein>
<accession>A0A1H8U471</accession>
<name>A0A1H8U471_9RHOB</name>
<gene>
    <name evidence="5" type="ORF">SAMN04490248_11822</name>
</gene>
<dbReference type="STRING" id="569882.SAMN04490248_11822"/>
<organism evidence="5 6">
    <name type="scientific">Salinihabitans flavidus</name>
    <dbReference type="NCBI Taxonomy" id="569882"/>
    <lineage>
        <taxon>Bacteria</taxon>
        <taxon>Pseudomonadati</taxon>
        <taxon>Pseudomonadota</taxon>
        <taxon>Alphaproteobacteria</taxon>
        <taxon>Rhodobacterales</taxon>
        <taxon>Roseobacteraceae</taxon>
        <taxon>Salinihabitans</taxon>
    </lineage>
</organism>
<dbReference type="InterPro" id="IPR008567">
    <property type="entry name" value="BKACE"/>
</dbReference>
<evidence type="ECO:0000256" key="3">
    <source>
        <dbReference type="ARBA" id="ARBA00022723"/>
    </source>
</evidence>
<dbReference type="GO" id="GO:0043720">
    <property type="term" value="F:3-keto-5-aminohexanoate cleavage activity"/>
    <property type="evidence" value="ECO:0007669"/>
    <property type="project" value="InterPro"/>
</dbReference>
<evidence type="ECO:0000256" key="2">
    <source>
        <dbReference type="ARBA" id="ARBA00022679"/>
    </source>
</evidence>
<dbReference type="OrthoDB" id="9805277at2"/>
<proteinExistence type="predicted"/>
<reference evidence="5 6" key="1">
    <citation type="submission" date="2016-10" db="EMBL/GenBank/DDBJ databases">
        <authorList>
            <person name="de Groot N.N."/>
        </authorList>
    </citation>
    <scope>NUCLEOTIDE SEQUENCE [LARGE SCALE GENOMIC DNA]</scope>
    <source>
        <strain evidence="5 6">DSM 27842</strain>
    </source>
</reference>
<dbReference type="Pfam" id="PF05853">
    <property type="entry name" value="BKACE"/>
    <property type="match status" value="1"/>
</dbReference>
<keyword evidence="4" id="KW-0862">Zinc</keyword>
<dbReference type="InterPro" id="IPR013785">
    <property type="entry name" value="Aldolase_TIM"/>
</dbReference>
<dbReference type="Gene3D" id="3.20.20.70">
    <property type="entry name" value="Aldolase class I"/>
    <property type="match status" value="1"/>
</dbReference>
<keyword evidence="2" id="KW-0808">Transferase</keyword>
<evidence type="ECO:0000313" key="5">
    <source>
        <dbReference type="EMBL" id="SEO97867.1"/>
    </source>
</evidence>
<evidence type="ECO:0000256" key="1">
    <source>
        <dbReference type="ARBA" id="ARBA00001947"/>
    </source>
</evidence>
<dbReference type="AlphaFoldDB" id="A0A1H8U471"/>
<evidence type="ECO:0000256" key="4">
    <source>
        <dbReference type="ARBA" id="ARBA00022833"/>
    </source>
</evidence>
<comment type="cofactor">
    <cofactor evidence="1">
        <name>Zn(2+)</name>
        <dbReference type="ChEBI" id="CHEBI:29105"/>
    </cofactor>
</comment>
<dbReference type="PANTHER" id="PTHR37418:SF2">
    <property type="entry name" value="3-KETO-5-AMINOHEXANOATE CLEAVAGE ENZYME"/>
    <property type="match status" value="1"/>
</dbReference>
<dbReference type="RefSeq" id="WP_093119406.1">
    <property type="nucleotide sequence ID" value="NZ_FODS01000018.1"/>
</dbReference>
<evidence type="ECO:0000313" key="6">
    <source>
        <dbReference type="Proteomes" id="UP000198893"/>
    </source>
</evidence>
<dbReference type="Proteomes" id="UP000198893">
    <property type="component" value="Unassembled WGS sequence"/>
</dbReference>
<keyword evidence="3" id="KW-0479">Metal-binding</keyword>
<dbReference type="PANTHER" id="PTHR37418">
    <property type="entry name" value="3-KETO-5-AMINOHEXANOATE CLEAVAGE ENZYME-RELATED"/>
    <property type="match status" value="1"/>
</dbReference>
<dbReference type="GO" id="GO:0046872">
    <property type="term" value="F:metal ion binding"/>
    <property type="evidence" value="ECO:0007669"/>
    <property type="project" value="UniProtKB-KW"/>
</dbReference>
<sequence>MRALPRLMVAPNGARRGKADHPALPITLPETTATARACFDAGADGLHLHLRDDEGRHLLDTGRYAEALAELARTVPGMAVQITTETAGRYAPPHQRRVALDSGADMVSVSIREITEGQDRATTAAFFEDCAAAGIAVQHILYDRGDIALLCDMLPEALLRAPNLQVIHVLGRHANRQESDPADLDPFLTEMARRGLAPDWAACAFGRAETACLVSAHERGGKCRVGFENSLWHADGSLARDNADRVTALRRALAALPA</sequence>
<dbReference type="EMBL" id="FODS01000018">
    <property type="protein sequence ID" value="SEO97867.1"/>
    <property type="molecule type" value="Genomic_DNA"/>
</dbReference>
<dbReference type="SUPFAM" id="SSF51395">
    <property type="entry name" value="FMN-linked oxidoreductases"/>
    <property type="match status" value="1"/>
</dbReference>
<keyword evidence="6" id="KW-1185">Reference proteome</keyword>